<dbReference type="PANTHER" id="PTHR12277:SF81">
    <property type="entry name" value="PROTEIN ABHD13"/>
    <property type="match status" value="1"/>
</dbReference>
<accession>A0A370DCY3</accession>
<organism evidence="3 4">
    <name type="scientific">endosymbiont of Galathealinum brachiosum</name>
    <dbReference type="NCBI Taxonomy" id="2200906"/>
    <lineage>
        <taxon>Bacteria</taxon>
        <taxon>Pseudomonadati</taxon>
        <taxon>Pseudomonadota</taxon>
        <taxon>Gammaproteobacteria</taxon>
        <taxon>sulfur-oxidizing symbionts</taxon>
    </lineage>
</organism>
<dbReference type="Gene3D" id="3.40.50.1820">
    <property type="entry name" value="alpha/beta hydrolase"/>
    <property type="match status" value="1"/>
</dbReference>
<dbReference type="EMBL" id="QFXC01000011">
    <property type="protein sequence ID" value="RDH82440.1"/>
    <property type="molecule type" value="Genomic_DNA"/>
</dbReference>
<evidence type="ECO:0000259" key="2">
    <source>
        <dbReference type="Pfam" id="PF12146"/>
    </source>
</evidence>
<keyword evidence="1" id="KW-0732">Signal</keyword>
<feature type="domain" description="Serine aminopeptidase S33" evidence="2">
    <location>
        <begin position="65"/>
        <end position="226"/>
    </location>
</feature>
<dbReference type="PANTHER" id="PTHR12277">
    <property type="entry name" value="ALPHA/BETA HYDROLASE DOMAIN-CONTAINING PROTEIN"/>
    <property type="match status" value="1"/>
</dbReference>
<evidence type="ECO:0000256" key="1">
    <source>
        <dbReference type="SAM" id="SignalP"/>
    </source>
</evidence>
<protein>
    <recommendedName>
        <fullName evidence="2">Serine aminopeptidase S33 domain-containing protein</fullName>
    </recommendedName>
</protein>
<dbReference type="Proteomes" id="UP000254266">
    <property type="component" value="Unassembled WGS sequence"/>
</dbReference>
<evidence type="ECO:0000313" key="3">
    <source>
        <dbReference type="EMBL" id="RDH82440.1"/>
    </source>
</evidence>
<dbReference type="InterPro" id="IPR029058">
    <property type="entry name" value="AB_hydrolase_fold"/>
</dbReference>
<dbReference type="PROSITE" id="PS51257">
    <property type="entry name" value="PROKAR_LIPOPROTEIN"/>
    <property type="match status" value="1"/>
</dbReference>
<gene>
    <name evidence="3" type="ORF">DIZ80_09105</name>
</gene>
<keyword evidence="4" id="KW-1185">Reference proteome</keyword>
<name>A0A370DCY3_9GAMM</name>
<feature type="chain" id="PRO_5016760639" description="Serine aminopeptidase S33 domain-containing protein" evidence="1">
    <location>
        <begin position="26"/>
        <end position="274"/>
    </location>
</feature>
<reference evidence="3 4" key="1">
    <citation type="journal article" date="2018" name="ISME J.">
        <title>Endosymbiont genomes yield clues of tubeworm success.</title>
        <authorList>
            <person name="Li Y."/>
            <person name="Liles M.R."/>
            <person name="Halanych K.M."/>
        </authorList>
    </citation>
    <scope>NUCLEOTIDE SEQUENCE [LARGE SCALE GENOMIC DNA]</scope>
    <source>
        <strain evidence="3">A1464</strain>
    </source>
</reference>
<evidence type="ECO:0000313" key="4">
    <source>
        <dbReference type="Proteomes" id="UP000254266"/>
    </source>
</evidence>
<dbReference type="AlphaFoldDB" id="A0A370DCY3"/>
<dbReference type="SUPFAM" id="SSF53474">
    <property type="entry name" value="alpha/beta-Hydrolases"/>
    <property type="match status" value="1"/>
</dbReference>
<feature type="signal peptide" evidence="1">
    <location>
        <begin position="1"/>
        <end position="25"/>
    </location>
</feature>
<proteinExistence type="predicted"/>
<dbReference type="InterPro" id="IPR022742">
    <property type="entry name" value="Hydrolase_4"/>
</dbReference>
<sequence length="274" mass="31494">MLLNRYLTIILFSCLLLTACTNAFFQPLKQHLASPEQYEIEYEDIYFKGDSGLSLHGWWFPASGDHKATILFLHGNGENISTHSGLVFWLTQHQYDVFIFDYRGYGKSEGKTEIEGVMSDIQSAREYVVSRKKADKKLFIIGHSLGASLGIYNIAKNPDGIDAMVLVSPFNDYRQIARETLDKSWLTWAFQWPASLTIDSQYNPIDYVGLLPDKPKLFLYSVDDRMIAADHVIQLYENARGEKHKEEVTGDHNSLFAQKENQQIILHYLNQWSK</sequence>
<comment type="caution">
    <text evidence="3">The sequence shown here is derived from an EMBL/GenBank/DDBJ whole genome shotgun (WGS) entry which is preliminary data.</text>
</comment>
<dbReference type="Pfam" id="PF12146">
    <property type="entry name" value="Hydrolase_4"/>
    <property type="match status" value="1"/>
</dbReference>